<dbReference type="PROSITE" id="PS51257">
    <property type="entry name" value="PROKAR_LIPOPROTEIN"/>
    <property type="match status" value="1"/>
</dbReference>
<feature type="active site" description="Acyl-thioester intermediate" evidence="2">
    <location>
        <position position="169"/>
    </location>
</feature>
<gene>
    <name evidence="4" type="ORF">N803_10045</name>
</gene>
<dbReference type="InterPro" id="IPR005754">
    <property type="entry name" value="Sortase"/>
</dbReference>
<keyword evidence="5" id="KW-1185">Reference proteome</keyword>
<evidence type="ECO:0000256" key="3">
    <source>
        <dbReference type="SAM" id="MobiDB-lite"/>
    </source>
</evidence>
<dbReference type="Gene3D" id="2.40.260.10">
    <property type="entry name" value="Sortase"/>
    <property type="match status" value="1"/>
</dbReference>
<dbReference type="RefSeq" id="WP_052111947.1">
    <property type="nucleotide sequence ID" value="NZ_AVPK01000003.1"/>
</dbReference>
<evidence type="ECO:0008006" key="6">
    <source>
        <dbReference type="Google" id="ProtNLM"/>
    </source>
</evidence>
<feature type="region of interest" description="Disordered" evidence="3">
    <location>
        <begin position="28"/>
        <end position="48"/>
    </location>
</feature>
<evidence type="ECO:0000256" key="2">
    <source>
        <dbReference type="PIRSR" id="PIRSR605754-1"/>
    </source>
</evidence>
<comment type="caution">
    <text evidence="4">The sequence shown here is derived from an EMBL/GenBank/DDBJ whole genome shotgun (WGS) entry which is preliminary data.</text>
</comment>
<dbReference type="STRING" id="1385521.N803_10045"/>
<keyword evidence="1" id="KW-0378">Hydrolase</keyword>
<dbReference type="OrthoDB" id="4863954at2"/>
<dbReference type="Proteomes" id="UP000030011">
    <property type="component" value="Unassembled WGS sequence"/>
</dbReference>
<dbReference type="EMBL" id="AVPK01000003">
    <property type="protein sequence ID" value="KGN38328.1"/>
    <property type="molecule type" value="Genomic_DNA"/>
</dbReference>
<evidence type="ECO:0000313" key="5">
    <source>
        <dbReference type="Proteomes" id="UP000030011"/>
    </source>
</evidence>
<evidence type="ECO:0000256" key="1">
    <source>
        <dbReference type="ARBA" id="ARBA00022801"/>
    </source>
</evidence>
<dbReference type="InterPro" id="IPR023365">
    <property type="entry name" value="Sortase_dom-sf"/>
</dbReference>
<protein>
    <recommendedName>
        <fullName evidence="6">Peptidase C60</fullName>
    </recommendedName>
</protein>
<dbReference type="Pfam" id="PF04203">
    <property type="entry name" value="Sortase"/>
    <property type="match status" value="1"/>
</dbReference>
<dbReference type="CDD" id="cd05829">
    <property type="entry name" value="Sortase_F"/>
    <property type="match status" value="1"/>
</dbReference>
<feature type="active site" description="Proton donor/acceptor" evidence="2">
    <location>
        <position position="101"/>
    </location>
</feature>
<sequence>MDRLNGFGARWRRPVFIALAVAVLGGCSGESSKAPRSTPTSVTATGVPMTMSAPTINVSGPLKETVAKDGVVNPPTMTLAWVNGYERVRPGDVGTAVIAGHVVDGTKPDIFANLDKVTEGDPITVVDAAGKSWTYTVTRTRIATKKDVSHDPDVWGQNDSVRRIALITCDDDDGFRADGHRVANFVAIAEAA</sequence>
<dbReference type="AlphaFoldDB" id="A0A0A0JMG0"/>
<dbReference type="SUPFAM" id="SSF63817">
    <property type="entry name" value="Sortase"/>
    <property type="match status" value="1"/>
</dbReference>
<dbReference type="eggNOG" id="COG3764">
    <property type="taxonomic scope" value="Bacteria"/>
</dbReference>
<reference evidence="4 5" key="1">
    <citation type="submission" date="2013-08" db="EMBL/GenBank/DDBJ databases">
        <title>The genome sequence of Knoellia subterranea.</title>
        <authorList>
            <person name="Zhu W."/>
            <person name="Wang G."/>
        </authorList>
    </citation>
    <scope>NUCLEOTIDE SEQUENCE [LARGE SCALE GENOMIC DNA]</scope>
    <source>
        <strain evidence="4 5">KCTC 19937</strain>
    </source>
</reference>
<name>A0A0A0JMG0_9MICO</name>
<dbReference type="InterPro" id="IPR042001">
    <property type="entry name" value="Sortase_F"/>
</dbReference>
<accession>A0A0A0JMG0</accession>
<evidence type="ECO:0000313" key="4">
    <source>
        <dbReference type="EMBL" id="KGN38328.1"/>
    </source>
</evidence>
<organism evidence="4 5">
    <name type="scientific">Knoellia subterranea KCTC 19937</name>
    <dbReference type="NCBI Taxonomy" id="1385521"/>
    <lineage>
        <taxon>Bacteria</taxon>
        <taxon>Bacillati</taxon>
        <taxon>Actinomycetota</taxon>
        <taxon>Actinomycetes</taxon>
        <taxon>Micrococcales</taxon>
        <taxon>Intrasporangiaceae</taxon>
        <taxon>Knoellia</taxon>
    </lineage>
</organism>
<dbReference type="GO" id="GO:0016787">
    <property type="term" value="F:hydrolase activity"/>
    <property type="evidence" value="ECO:0007669"/>
    <property type="project" value="UniProtKB-KW"/>
</dbReference>
<proteinExistence type="predicted"/>
<feature type="compositionally biased region" description="Polar residues" evidence="3">
    <location>
        <begin position="29"/>
        <end position="44"/>
    </location>
</feature>